<keyword evidence="1" id="KW-0812">Transmembrane</keyword>
<dbReference type="OrthoDB" id="7778337at2"/>
<accession>A0A369U6M4</accession>
<keyword evidence="1" id="KW-1133">Transmembrane helix</keyword>
<gene>
    <name evidence="3" type="ORF">ATH84_102118</name>
    <name evidence="2" type="ORF">BDD41_2873</name>
</gene>
<dbReference type="EMBL" id="QUMX01000021">
    <property type="protein sequence ID" value="REG45316.1"/>
    <property type="molecule type" value="Genomic_DNA"/>
</dbReference>
<dbReference type="AlphaFoldDB" id="A0A369U6M4"/>
<evidence type="ECO:0000313" key="3">
    <source>
        <dbReference type="EMBL" id="REG45316.1"/>
    </source>
</evidence>
<organism evidence="2 5">
    <name type="scientific">Paracoccus versutus</name>
    <name type="common">Thiobacillus versutus</name>
    <dbReference type="NCBI Taxonomy" id="34007"/>
    <lineage>
        <taxon>Bacteria</taxon>
        <taxon>Pseudomonadati</taxon>
        <taxon>Pseudomonadota</taxon>
        <taxon>Alphaproteobacteria</taxon>
        <taxon>Rhodobacterales</taxon>
        <taxon>Paracoccaceae</taxon>
        <taxon>Paracoccus</taxon>
    </lineage>
</organism>
<reference evidence="4 5" key="1">
    <citation type="submission" date="2018-08" db="EMBL/GenBank/DDBJ databases">
        <title>Genomic Encyclopedia of Archaeal and Bacterial Type Strains, Phase II (KMG-II): from individual species to whole genera.</title>
        <authorList>
            <person name="Goeker M."/>
        </authorList>
    </citation>
    <scope>NUCLEOTIDE SEQUENCE [LARGE SCALE GENOMIC DNA]</scope>
    <source>
        <strain evidence="2 5">DSM 17099</strain>
        <strain evidence="3 4">DSM 582</strain>
    </source>
</reference>
<keyword evidence="4" id="KW-1185">Reference proteome</keyword>
<dbReference type="Proteomes" id="UP000256794">
    <property type="component" value="Unassembled WGS sequence"/>
</dbReference>
<dbReference type="EMBL" id="QTUJ01000002">
    <property type="protein sequence ID" value="REF70151.1"/>
    <property type="molecule type" value="Genomic_DNA"/>
</dbReference>
<proteinExistence type="predicted"/>
<comment type="caution">
    <text evidence="2">The sequence shown here is derived from an EMBL/GenBank/DDBJ whole genome shotgun (WGS) entry which is preliminary data.</text>
</comment>
<evidence type="ECO:0000313" key="4">
    <source>
        <dbReference type="Proteomes" id="UP000256794"/>
    </source>
</evidence>
<keyword evidence="1" id="KW-0472">Membrane</keyword>
<sequence>MRRKPLTGILTLGVAIALASALIGFAAFDLSFWAALLIYIVSGTAATLFVAWRRFRCIERHEMQAEIGAGRGRTIQ</sequence>
<name>A0A369U6M4_PARVE</name>
<accession>A0A3D9XKL0</accession>
<protein>
    <submittedName>
        <fullName evidence="2">Uncharacterized protein</fullName>
    </submittedName>
</protein>
<dbReference type="Proteomes" id="UP000256941">
    <property type="component" value="Unassembled WGS sequence"/>
</dbReference>
<evidence type="ECO:0000256" key="1">
    <source>
        <dbReference type="SAM" id="Phobius"/>
    </source>
</evidence>
<evidence type="ECO:0000313" key="5">
    <source>
        <dbReference type="Proteomes" id="UP000256941"/>
    </source>
</evidence>
<feature type="transmembrane region" description="Helical" evidence="1">
    <location>
        <begin position="31"/>
        <end position="52"/>
    </location>
</feature>
<dbReference type="RefSeq" id="WP_052096244.1">
    <property type="nucleotide sequence ID" value="NZ_CP035284.1"/>
</dbReference>
<evidence type="ECO:0000313" key="2">
    <source>
        <dbReference type="EMBL" id="REF70151.1"/>
    </source>
</evidence>